<evidence type="ECO:0000313" key="1">
    <source>
        <dbReference type="EMBL" id="KXU35926.1"/>
    </source>
</evidence>
<comment type="caution">
    <text evidence="1">The sequence shown here is derived from an EMBL/GenBank/DDBJ whole genome shotgun (WGS) entry which is preliminary data.</text>
</comment>
<name>A0A139SMU1_9BACT</name>
<reference evidence="2" key="1">
    <citation type="submission" date="2016-02" db="EMBL/GenBank/DDBJ databases">
        <authorList>
            <person name="Sanders J.G."/>
            <person name="Lin J.Y."/>
            <person name="Wertz J.T."/>
            <person name="Russell J.A."/>
            <person name="Moreau C.S."/>
            <person name="Powell S."/>
        </authorList>
    </citation>
    <scope>NUCLEOTIDE SEQUENCE [LARGE SCALE GENOMIC DNA]</scope>
    <source>
        <strain evidence="2">CAG34</strain>
    </source>
</reference>
<organism evidence="1 2">
    <name type="scientific">Cephaloticoccus primus</name>
    <dbReference type="NCBI Taxonomy" id="1548207"/>
    <lineage>
        <taxon>Bacteria</taxon>
        <taxon>Pseudomonadati</taxon>
        <taxon>Verrucomicrobiota</taxon>
        <taxon>Opitutia</taxon>
        <taxon>Opitutales</taxon>
        <taxon>Opitutaceae</taxon>
        <taxon>Cephaloticoccus</taxon>
    </lineage>
</organism>
<gene>
    <name evidence="1" type="ORF">AXK11_05215</name>
</gene>
<dbReference type="Proteomes" id="UP000070058">
    <property type="component" value="Unassembled WGS sequence"/>
</dbReference>
<evidence type="ECO:0008006" key="3">
    <source>
        <dbReference type="Google" id="ProtNLM"/>
    </source>
</evidence>
<proteinExistence type="predicted"/>
<evidence type="ECO:0000313" key="2">
    <source>
        <dbReference type="Proteomes" id="UP000070058"/>
    </source>
</evidence>
<protein>
    <recommendedName>
        <fullName evidence="3">PIN domain-containing protein</fullName>
    </recommendedName>
</protein>
<dbReference type="AlphaFoldDB" id="A0A139SMU1"/>
<sequence length="91" mass="10183">MLACAIEGRARTIVTFNLRDFRAADLEKWQVRAVHPQDYLLELYAIDVPGVMRSLTAAAQGRAVPLTVPEFLRRLGRSLPKFSEKLLSEAG</sequence>
<keyword evidence="2" id="KW-1185">Reference proteome</keyword>
<dbReference type="EMBL" id="LSZQ01000041">
    <property type="protein sequence ID" value="KXU35926.1"/>
    <property type="molecule type" value="Genomic_DNA"/>
</dbReference>
<accession>A0A139SMU1</accession>